<reference evidence="2" key="2">
    <citation type="submission" date="2019-03" db="EMBL/GenBank/DDBJ databases">
        <authorList>
            <consortium name="Pathogen Informatics"/>
        </authorList>
    </citation>
    <scope>NUCLEOTIDE SEQUENCE</scope>
    <source>
        <strain evidence="3">5012STDY7626444</strain>
        <strain evidence="2">5012STDY7626445</strain>
    </source>
</reference>
<evidence type="ECO:0000313" key="2">
    <source>
        <dbReference type="EMBL" id="VGL71049.1"/>
    </source>
</evidence>
<name>A0A483GTC2_KLEPN</name>
<dbReference type="EMBL" id="CAAHCR010000003">
    <property type="protein sequence ID" value="VGL71049.1"/>
    <property type="molecule type" value="Genomic_DNA"/>
</dbReference>
<dbReference type="AlphaFoldDB" id="A0A483GTC2"/>
<protein>
    <recommendedName>
        <fullName evidence="4">HEPN AbiU2-like domain-containing protein</fullName>
    </recommendedName>
</protein>
<dbReference type="EMBL" id="CAAHCP010000007">
    <property type="protein sequence ID" value="VGL72080.1"/>
    <property type="molecule type" value="Genomic_DNA"/>
</dbReference>
<evidence type="ECO:0000313" key="1">
    <source>
        <dbReference type="EMBL" id="TCX09807.1"/>
    </source>
</evidence>
<dbReference type="EMBL" id="SDCC01000006">
    <property type="protein sequence ID" value="TCX09807.1"/>
    <property type="molecule type" value="Genomic_DNA"/>
</dbReference>
<gene>
    <name evidence="1" type="ORF">ETE86_09765</name>
    <name evidence="3" type="ORF">SAMEA4873646_03359</name>
    <name evidence="2" type="ORF">SAMEA4873647_03067</name>
</gene>
<sequence length="177" mass="20040">MNVEKAQAIENSMMCLTIFSRSIHTFFALANVLEHLDRGTGDLFPFRGVCNALIGDAAIHWCKVFGSDAEATHWKCVIDDHDGFRKFLFDELRTTPTEFHAYWKKMTEFRSNVIAHFNAEHFSNGSTPEFDTAIAAAATAHKYMYRTFPPNVNYIGPMDLVSYGKTASEAVMNRMLV</sequence>
<proteinExistence type="predicted"/>
<dbReference type="RefSeq" id="WP_023279238.1">
    <property type="nucleotide sequence ID" value="NZ_AP022078.1"/>
</dbReference>
<evidence type="ECO:0000313" key="3">
    <source>
        <dbReference type="EMBL" id="VGL72080.1"/>
    </source>
</evidence>
<accession>A0A483GTC2</accession>
<reference evidence="1" key="1">
    <citation type="submission" date="2019-01" db="EMBL/GenBank/DDBJ databases">
        <authorList>
            <person name="Lista F."/>
            <person name="Anselmo A."/>
        </authorList>
    </citation>
    <scope>NUCLEOTIDE SEQUENCE</scope>
    <source>
        <strain evidence="1">20S</strain>
    </source>
</reference>
<evidence type="ECO:0008006" key="4">
    <source>
        <dbReference type="Google" id="ProtNLM"/>
    </source>
</evidence>
<organism evidence="1">
    <name type="scientific">Klebsiella pneumoniae</name>
    <dbReference type="NCBI Taxonomy" id="573"/>
    <lineage>
        <taxon>Bacteria</taxon>
        <taxon>Pseudomonadati</taxon>
        <taxon>Pseudomonadota</taxon>
        <taxon>Gammaproteobacteria</taxon>
        <taxon>Enterobacterales</taxon>
        <taxon>Enterobacteriaceae</taxon>
        <taxon>Klebsiella/Raoultella group</taxon>
        <taxon>Klebsiella</taxon>
        <taxon>Klebsiella pneumoniae complex</taxon>
    </lineage>
</organism>